<dbReference type="InterPro" id="IPR011016">
    <property type="entry name" value="Znf_RING-CH"/>
</dbReference>
<dbReference type="GO" id="GO:0036503">
    <property type="term" value="P:ERAD pathway"/>
    <property type="evidence" value="ECO:0007669"/>
    <property type="project" value="TreeGrafter"/>
</dbReference>
<feature type="transmembrane region" description="Helical" evidence="21">
    <location>
        <begin position="554"/>
        <end position="572"/>
    </location>
</feature>
<feature type="compositionally biased region" description="Pro residues" evidence="20">
    <location>
        <begin position="601"/>
        <end position="616"/>
    </location>
</feature>
<feature type="transmembrane region" description="Helical" evidence="21">
    <location>
        <begin position="339"/>
        <end position="361"/>
    </location>
</feature>
<feature type="transmembrane region" description="Helical" evidence="21">
    <location>
        <begin position="292"/>
        <end position="313"/>
    </location>
</feature>
<organism evidence="23 24">
    <name type="scientific">Ridgeia piscesae</name>
    <name type="common">Tubeworm</name>
    <dbReference type="NCBI Taxonomy" id="27915"/>
    <lineage>
        <taxon>Eukaryota</taxon>
        <taxon>Metazoa</taxon>
        <taxon>Spiralia</taxon>
        <taxon>Lophotrochozoa</taxon>
        <taxon>Annelida</taxon>
        <taxon>Polychaeta</taxon>
        <taxon>Sedentaria</taxon>
        <taxon>Canalipalpata</taxon>
        <taxon>Sabellida</taxon>
        <taxon>Siboglinidae</taxon>
        <taxon>Ridgeia</taxon>
    </lineage>
</organism>
<evidence type="ECO:0000256" key="8">
    <source>
        <dbReference type="ARBA" id="ARBA00022771"/>
    </source>
</evidence>
<dbReference type="EMBL" id="JAODUO010001545">
    <property type="protein sequence ID" value="KAK2162039.1"/>
    <property type="molecule type" value="Genomic_DNA"/>
</dbReference>
<feature type="transmembrane region" description="Helical" evidence="21">
    <location>
        <begin position="423"/>
        <end position="444"/>
    </location>
</feature>
<dbReference type="SMART" id="SM00744">
    <property type="entry name" value="RINGv"/>
    <property type="match status" value="1"/>
</dbReference>
<evidence type="ECO:0000256" key="15">
    <source>
        <dbReference type="ARBA" id="ARBA00023136"/>
    </source>
</evidence>
<evidence type="ECO:0000256" key="13">
    <source>
        <dbReference type="ARBA" id="ARBA00022989"/>
    </source>
</evidence>
<dbReference type="FunFam" id="3.30.40.10:FF:000096">
    <property type="entry name" value="E3 ubiquitin-protein ligase MARCH6"/>
    <property type="match status" value="1"/>
</dbReference>
<evidence type="ECO:0000256" key="20">
    <source>
        <dbReference type="SAM" id="MobiDB-lite"/>
    </source>
</evidence>
<dbReference type="PANTHER" id="PTHR13145">
    <property type="entry name" value="SSM4 PROTEIN"/>
    <property type="match status" value="1"/>
</dbReference>
<keyword evidence="11" id="KW-0862">Zinc</keyword>
<gene>
    <name evidence="23" type="ORF">NP493_1544g00039</name>
</gene>
<comment type="catalytic activity">
    <reaction evidence="1">
        <text>S-ubiquitinyl-[E2 ubiquitin-conjugating enzyme]-L-cysteine + [acceptor protein]-L-lysine = [E2 ubiquitin-conjugating enzyme]-L-cysteine + N(6)-ubiquitinyl-[acceptor protein]-L-lysine.</text>
        <dbReference type="EC" id="2.3.2.27"/>
    </reaction>
</comment>
<dbReference type="GO" id="GO:0005789">
    <property type="term" value="C:endoplasmic reticulum membrane"/>
    <property type="evidence" value="ECO:0007669"/>
    <property type="project" value="UniProtKB-SubCell"/>
</dbReference>
<dbReference type="Gene3D" id="3.30.40.10">
    <property type="entry name" value="Zinc/RING finger domain, C3HC4 (zinc finger)"/>
    <property type="match status" value="1"/>
</dbReference>
<keyword evidence="15 21" id="KW-0472">Membrane</keyword>
<sequence>MNFNEPYLFVVLTNLWTVSDNICRVCRSESSPDRPLYYPCVCTGSIKYIHQECLVQWLKYSKKEYCELCKHRFAFTPIYSPDMPKRLPVKDIVSGLFRSVGRAVLSWLHYTLVAIAWLGVVPLTACRIYRCLFTSSPSSVLTMPLDILSTDNLLTDCFQGCFVVTCTLCTFICLVWLREQILHGGGPEWLEQGNQADPNNDQAAVAQPGNGGEPNGVQEQIAAAADDDLAEDLGAMGDDDDDDEEDAQNEAGNGNAVQEDNWNPIEWERAAEELTWERLLGLDGSLVFLEHVFWVVSLNTLFILVFAFCPYYIGQFTIYALNIDEVVSATQFKSLLTTLLGYFLIAFWLMLLHSLASLAALTRTKRILGICYMVVKVSLLVVVEIGLFPLICGWWLDICSLSMFDATLKERHKSFNLAPGTFIFIRWLVGMVYVFYFASFILLLREVLRPGVLWFLRNLNDPDFNPIQEMIHLPIYRHVRRFLASMVIFGTTVLVMLWFPIRIVKYLLPKFLPYNVMMSSDTPVSELSLELLLLQVVLPALLEQGHTRLWLKSLVRGWCVGVAWLLGIRSYLLGDVPLGQNDKVIHVVEPGGPGAVEAPWVPQPPAPAPADNPPPQAEGNQAGGDNPAAPHVAPAAGPQAEAPLRHNGLGAAHQAMLQGGGPTGYQPYKMPRFLYFRLQLLCILMCYTLFLASLVSLVVPVFIGRTLMSLWMGEAKIHELYTTACGLYTCWVTLRAGTILYHWVPQGWSTLFSRIRDWSILAAKSLVIAAVLIGLVPLLLGLLFEVVIVAPLRVPLDQTPVFYPWQDWALGVLHAKIICAVTMMGPRWWLRRVIEQMYNAGLRNMDLTFILRQLCAPVIGCLGIALSLPYIFAKSIVPAFGADFETQNLVLRRVYPLILAVISIIGFCVFQATQFKKLYEHIKNDK</sequence>
<feature type="transmembrane region" description="Helical" evidence="21">
    <location>
        <begin position="850"/>
        <end position="873"/>
    </location>
</feature>
<feature type="transmembrane region" description="Helical" evidence="21">
    <location>
        <begin position="808"/>
        <end position="830"/>
    </location>
</feature>
<keyword evidence="6 21" id="KW-0812">Transmembrane</keyword>
<accession>A0AAD9NCC8</accession>
<dbReference type="SUPFAM" id="SSF57850">
    <property type="entry name" value="RING/U-box"/>
    <property type="match status" value="1"/>
</dbReference>
<evidence type="ECO:0000256" key="9">
    <source>
        <dbReference type="ARBA" id="ARBA00022786"/>
    </source>
</evidence>
<feature type="compositionally biased region" description="Acidic residues" evidence="20">
    <location>
        <begin position="232"/>
        <end position="248"/>
    </location>
</feature>
<evidence type="ECO:0000256" key="14">
    <source>
        <dbReference type="ARBA" id="ARBA00022990"/>
    </source>
</evidence>
<feature type="domain" description="RING-CH-type" evidence="22">
    <location>
        <begin position="15"/>
        <end position="76"/>
    </location>
</feature>
<keyword evidence="5" id="KW-0808">Transferase</keyword>
<keyword evidence="8" id="KW-0863">Zinc-finger</keyword>
<keyword evidence="12" id="KW-0832">Ubl conjugation</keyword>
<evidence type="ECO:0000256" key="18">
    <source>
        <dbReference type="ARBA" id="ARBA00082010"/>
    </source>
</evidence>
<keyword evidence="13 21" id="KW-1133">Transmembrane helix</keyword>
<comment type="caution">
    <text evidence="23">The sequence shown here is derived from an EMBL/GenBank/DDBJ whole genome shotgun (WGS) entry which is preliminary data.</text>
</comment>
<evidence type="ECO:0000256" key="2">
    <source>
        <dbReference type="ARBA" id="ARBA00004477"/>
    </source>
</evidence>
<dbReference type="InterPro" id="IPR056521">
    <property type="entry name" value="MARCHF6-like_C"/>
</dbReference>
<feature type="transmembrane region" description="Helical" evidence="21">
    <location>
        <begin position="482"/>
        <end position="504"/>
    </location>
</feature>
<feature type="transmembrane region" description="Helical" evidence="21">
    <location>
        <begin position="893"/>
        <end position="913"/>
    </location>
</feature>
<feature type="compositionally biased region" description="Polar residues" evidence="20">
    <location>
        <begin position="192"/>
        <end position="202"/>
    </location>
</feature>
<evidence type="ECO:0000259" key="22">
    <source>
        <dbReference type="PROSITE" id="PS51292"/>
    </source>
</evidence>
<keyword evidence="7" id="KW-0479">Metal-binding</keyword>
<dbReference type="EC" id="2.3.2.27" evidence="4"/>
<evidence type="ECO:0000256" key="4">
    <source>
        <dbReference type="ARBA" id="ARBA00012483"/>
    </source>
</evidence>
<dbReference type="GO" id="GO:0061630">
    <property type="term" value="F:ubiquitin protein ligase activity"/>
    <property type="evidence" value="ECO:0007669"/>
    <property type="project" value="UniProtKB-EC"/>
</dbReference>
<evidence type="ECO:0000256" key="21">
    <source>
        <dbReference type="SAM" id="Phobius"/>
    </source>
</evidence>
<comment type="subunit">
    <text evidence="16">Interacts with DIO2. Interacts with SQLE.</text>
</comment>
<keyword evidence="9" id="KW-0833">Ubl conjugation pathway</keyword>
<feature type="transmembrane region" description="Helical" evidence="21">
    <location>
        <begin position="766"/>
        <end position="788"/>
    </location>
</feature>
<feature type="transmembrane region" description="Helical" evidence="21">
    <location>
        <begin position="107"/>
        <end position="130"/>
    </location>
</feature>
<feature type="transmembrane region" description="Helical" evidence="21">
    <location>
        <begin position="373"/>
        <end position="396"/>
    </location>
</feature>
<keyword evidence="10" id="KW-0256">Endoplasmic reticulum</keyword>
<dbReference type="GO" id="GO:0008270">
    <property type="term" value="F:zinc ion binding"/>
    <property type="evidence" value="ECO:0007669"/>
    <property type="project" value="UniProtKB-KW"/>
</dbReference>
<feature type="transmembrane region" description="Helical" evidence="21">
    <location>
        <begin position="678"/>
        <end position="703"/>
    </location>
</feature>
<feature type="compositionally biased region" description="Low complexity" evidence="20">
    <location>
        <begin position="627"/>
        <end position="636"/>
    </location>
</feature>
<evidence type="ECO:0000256" key="1">
    <source>
        <dbReference type="ARBA" id="ARBA00000900"/>
    </source>
</evidence>
<evidence type="ECO:0000256" key="16">
    <source>
        <dbReference type="ARBA" id="ARBA00064724"/>
    </source>
</evidence>
<dbReference type="Pfam" id="PF23113">
    <property type="entry name" value="MARCHF6_C"/>
    <property type="match status" value="1"/>
</dbReference>
<evidence type="ECO:0000256" key="7">
    <source>
        <dbReference type="ARBA" id="ARBA00022723"/>
    </source>
</evidence>
<evidence type="ECO:0000256" key="11">
    <source>
        <dbReference type="ARBA" id="ARBA00022833"/>
    </source>
</evidence>
<evidence type="ECO:0000256" key="17">
    <source>
        <dbReference type="ARBA" id="ARBA00069012"/>
    </source>
</evidence>
<dbReference type="AlphaFoldDB" id="A0AAD9NCC8"/>
<dbReference type="PROSITE" id="PS51292">
    <property type="entry name" value="ZF_RING_CH"/>
    <property type="match status" value="1"/>
</dbReference>
<proteinExistence type="predicted"/>
<dbReference type="PANTHER" id="PTHR13145:SF0">
    <property type="entry name" value="E3 UBIQUITIN-PROTEIN LIGASE MARCHF6"/>
    <property type="match status" value="1"/>
</dbReference>
<dbReference type="InterPro" id="IPR013083">
    <property type="entry name" value="Znf_RING/FYVE/PHD"/>
</dbReference>
<dbReference type="Proteomes" id="UP001209878">
    <property type="component" value="Unassembled WGS sequence"/>
</dbReference>
<evidence type="ECO:0000313" key="23">
    <source>
        <dbReference type="EMBL" id="KAK2162039.1"/>
    </source>
</evidence>
<evidence type="ECO:0000256" key="10">
    <source>
        <dbReference type="ARBA" id="ARBA00022824"/>
    </source>
</evidence>
<feature type="compositionally biased region" description="Polar residues" evidence="20">
    <location>
        <begin position="250"/>
        <end position="259"/>
    </location>
</feature>
<evidence type="ECO:0000256" key="12">
    <source>
        <dbReference type="ARBA" id="ARBA00022843"/>
    </source>
</evidence>
<comment type="pathway">
    <text evidence="3">Protein modification; protein ubiquitination.</text>
</comment>
<comment type="subcellular location">
    <subcellularLocation>
        <location evidence="2">Endoplasmic reticulum membrane</location>
        <topology evidence="2">Multi-pass membrane protein</topology>
    </subcellularLocation>
</comment>
<evidence type="ECO:0000256" key="6">
    <source>
        <dbReference type="ARBA" id="ARBA00022692"/>
    </source>
</evidence>
<protein>
    <recommendedName>
        <fullName evidence="17">E3 ubiquitin-protein ligase MARCHF6</fullName>
        <ecNumber evidence="4">2.3.2.27</ecNumber>
    </recommendedName>
    <alternativeName>
        <fullName evidence="19">Membrane-associated RING finger protein 6</fullName>
    </alternativeName>
    <alternativeName>
        <fullName evidence="18">Membrane-associated RING-CH protein VI</fullName>
    </alternativeName>
</protein>
<evidence type="ECO:0000256" key="19">
    <source>
        <dbReference type="ARBA" id="ARBA00083917"/>
    </source>
</evidence>
<dbReference type="Pfam" id="PF12906">
    <property type="entry name" value="RINGv"/>
    <property type="match status" value="1"/>
</dbReference>
<feature type="region of interest" description="Disordered" evidence="20">
    <location>
        <begin position="232"/>
        <end position="259"/>
    </location>
</feature>
<evidence type="ECO:0000256" key="3">
    <source>
        <dbReference type="ARBA" id="ARBA00004906"/>
    </source>
</evidence>
<reference evidence="23" key="1">
    <citation type="journal article" date="2023" name="Mol. Biol. Evol.">
        <title>Third-Generation Sequencing Reveals the Adaptive Role of the Epigenome in Three Deep-Sea Polychaetes.</title>
        <authorList>
            <person name="Perez M."/>
            <person name="Aroh O."/>
            <person name="Sun Y."/>
            <person name="Lan Y."/>
            <person name="Juniper S.K."/>
            <person name="Young C.R."/>
            <person name="Angers B."/>
            <person name="Qian P.Y."/>
        </authorList>
    </citation>
    <scope>NUCLEOTIDE SEQUENCE</scope>
    <source>
        <tissue evidence="23">Vestimentum</tissue>
    </source>
</reference>
<name>A0AAD9NCC8_RIDPI</name>
<evidence type="ECO:0000256" key="5">
    <source>
        <dbReference type="ARBA" id="ARBA00022679"/>
    </source>
</evidence>
<dbReference type="CDD" id="cd16702">
    <property type="entry name" value="RING_CH-C4HC3_MARCH6"/>
    <property type="match status" value="1"/>
</dbReference>
<feature type="region of interest" description="Disordered" evidence="20">
    <location>
        <begin position="596"/>
        <end position="636"/>
    </location>
</feature>
<feature type="region of interest" description="Disordered" evidence="20">
    <location>
        <begin position="189"/>
        <end position="217"/>
    </location>
</feature>
<evidence type="ECO:0000313" key="24">
    <source>
        <dbReference type="Proteomes" id="UP001209878"/>
    </source>
</evidence>
<keyword evidence="14" id="KW-0007">Acetylation</keyword>
<keyword evidence="24" id="KW-1185">Reference proteome</keyword>